<evidence type="ECO:0000313" key="3">
    <source>
        <dbReference type="Proteomes" id="UP000305067"/>
    </source>
</evidence>
<accession>A0A5C3QE74</accession>
<dbReference type="EMBL" id="ML178829">
    <property type="protein sequence ID" value="TFL00363.1"/>
    <property type="molecule type" value="Genomic_DNA"/>
</dbReference>
<feature type="region of interest" description="Disordered" evidence="1">
    <location>
        <begin position="105"/>
        <end position="125"/>
    </location>
</feature>
<feature type="compositionally biased region" description="Low complexity" evidence="1">
    <location>
        <begin position="319"/>
        <end position="335"/>
    </location>
</feature>
<feature type="compositionally biased region" description="Low complexity" evidence="1">
    <location>
        <begin position="251"/>
        <end position="283"/>
    </location>
</feature>
<sequence length="365" mass="39123">MRTASAIKKRQKRADLDGSWPPSTSSRRSQSMLKITVPGRRARGSRVFEDEIPVIPIVDGDDSFFCAVYGPEGEKLEDVYVTELPSSKNHADHDEFLMDAQEPAFTDPLLNPDEDPDGKLDAPPASIARHATPASQLSSAKPRNRVFIGRPQLELWKWPKGRKLKVLEPLPKPAKNRFAQREYIGNPKILSLDYPPGSASPLPQSTESIAPPPATQNGVSPSPRQAIAPPPATQNGVSPSPRQAKPSFENATLARVVTLALAATNPKSPSTTSHSPSSTNHPYPQYPPSATPSYSPSPATPHDLAATIELGPDVQIVDSLQAPSSSQGVSSPTSLWKVVSPTKAVNSESPAEKPPCVDIRISASS</sequence>
<evidence type="ECO:0000256" key="1">
    <source>
        <dbReference type="SAM" id="MobiDB-lite"/>
    </source>
</evidence>
<organism evidence="2 3">
    <name type="scientific">Pterulicium gracile</name>
    <dbReference type="NCBI Taxonomy" id="1884261"/>
    <lineage>
        <taxon>Eukaryota</taxon>
        <taxon>Fungi</taxon>
        <taxon>Dikarya</taxon>
        <taxon>Basidiomycota</taxon>
        <taxon>Agaricomycotina</taxon>
        <taxon>Agaricomycetes</taxon>
        <taxon>Agaricomycetidae</taxon>
        <taxon>Agaricales</taxon>
        <taxon>Pleurotineae</taxon>
        <taxon>Pterulaceae</taxon>
        <taxon>Pterulicium</taxon>
    </lineage>
</organism>
<feature type="compositionally biased region" description="Polar residues" evidence="1">
    <location>
        <begin position="21"/>
        <end position="33"/>
    </location>
</feature>
<reference evidence="2 3" key="1">
    <citation type="journal article" date="2019" name="Nat. Ecol. Evol.">
        <title>Megaphylogeny resolves global patterns of mushroom evolution.</title>
        <authorList>
            <person name="Varga T."/>
            <person name="Krizsan K."/>
            <person name="Foldi C."/>
            <person name="Dima B."/>
            <person name="Sanchez-Garcia M."/>
            <person name="Sanchez-Ramirez S."/>
            <person name="Szollosi G.J."/>
            <person name="Szarkandi J.G."/>
            <person name="Papp V."/>
            <person name="Albert L."/>
            <person name="Andreopoulos W."/>
            <person name="Angelini C."/>
            <person name="Antonin V."/>
            <person name="Barry K.W."/>
            <person name="Bougher N.L."/>
            <person name="Buchanan P."/>
            <person name="Buyck B."/>
            <person name="Bense V."/>
            <person name="Catcheside P."/>
            <person name="Chovatia M."/>
            <person name="Cooper J."/>
            <person name="Damon W."/>
            <person name="Desjardin D."/>
            <person name="Finy P."/>
            <person name="Geml J."/>
            <person name="Haridas S."/>
            <person name="Hughes K."/>
            <person name="Justo A."/>
            <person name="Karasinski D."/>
            <person name="Kautmanova I."/>
            <person name="Kiss B."/>
            <person name="Kocsube S."/>
            <person name="Kotiranta H."/>
            <person name="LaButti K.M."/>
            <person name="Lechner B.E."/>
            <person name="Liimatainen K."/>
            <person name="Lipzen A."/>
            <person name="Lukacs Z."/>
            <person name="Mihaltcheva S."/>
            <person name="Morgado L.N."/>
            <person name="Niskanen T."/>
            <person name="Noordeloos M.E."/>
            <person name="Ohm R.A."/>
            <person name="Ortiz-Santana B."/>
            <person name="Ovrebo C."/>
            <person name="Racz N."/>
            <person name="Riley R."/>
            <person name="Savchenko A."/>
            <person name="Shiryaev A."/>
            <person name="Soop K."/>
            <person name="Spirin V."/>
            <person name="Szebenyi C."/>
            <person name="Tomsovsky M."/>
            <person name="Tulloss R.E."/>
            <person name="Uehling J."/>
            <person name="Grigoriev I.V."/>
            <person name="Vagvolgyi C."/>
            <person name="Papp T."/>
            <person name="Martin F.M."/>
            <person name="Miettinen O."/>
            <person name="Hibbett D.S."/>
            <person name="Nagy L.G."/>
        </authorList>
    </citation>
    <scope>NUCLEOTIDE SEQUENCE [LARGE SCALE GENOMIC DNA]</scope>
    <source>
        <strain evidence="2 3">CBS 309.79</strain>
    </source>
</reference>
<feature type="region of interest" description="Disordered" evidence="1">
    <location>
        <begin position="1"/>
        <end position="34"/>
    </location>
</feature>
<keyword evidence="3" id="KW-1185">Reference proteome</keyword>
<proteinExistence type="predicted"/>
<feature type="compositionally biased region" description="Low complexity" evidence="1">
    <location>
        <begin position="291"/>
        <end position="301"/>
    </location>
</feature>
<dbReference type="AlphaFoldDB" id="A0A5C3QE74"/>
<evidence type="ECO:0000313" key="2">
    <source>
        <dbReference type="EMBL" id="TFL00363.1"/>
    </source>
</evidence>
<dbReference type="Proteomes" id="UP000305067">
    <property type="component" value="Unassembled WGS sequence"/>
</dbReference>
<feature type="region of interest" description="Disordered" evidence="1">
    <location>
        <begin position="189"/>
        <end position="305"/>
    </location>
</feature>
<gene>
    <name evidence="2" type="ORF">BDV98DRAFT_569664</name>
</gene>
<name>A0A5C3QE74_9AGAR</name>
<protein>
    <submittedName>
        <fullName evidence="2">Uncharacterized protein</fullName>
    </submittedName>
</protein>
<feature type="region of interest" description="Disordered" evidence="1">
    <location>
        <begin position="317"/>
        <end position="365"/>
    </location>
</feature>